<dbReference type="EC" id="1.17.7.4" evidence="5"/>
<feature type="binding site" evidence="5">
    <location>
        <position position="227"/>
    </location>
    <ligand>
        <name>dimethylallyl diphosphate</name>
        <dbReference type="ChEBI" id="CHEBI:57623"/>
    </ligand>
</feature>
<reference evidence="6 7" key="1">
    <citation type="submission" date="2019-03" db="EMBL/GenBank/DDBJ databases">
        <title>San Antonio Military Medical Center submission to MRSN (WRAIR), pending publication.</title>
        <authorList>
            <person name="Blyth D.M."/>
            <person name="Mccarthy S.L."/>
            <person name="Schall S.E."/>
            <person name="Stam J.A."/>
            <person name="Ong A.C."/>
            <person name="Mcgann P.T."/>
        </authorList>
    </citation>
    <scope>NUCLEOTIDE SEQUENCE [LARGE SCALE GENOMIC DNA]</scope>
    <source>
        <strain evidence="6 7">MRSN571793</strain>
    </source>
</reference>
<dbReference type="Pfam" id="PF02401">
    <property type="entry name" value="LYTB"/>
    <property type="match status" value="1"/>
</dbReference>
<comment type="caution">
    <text evidence="6">The sequence shown here is derived from an EMBL/GenBank/DDBJ whole genome shotgun (WGS) entry which is preliminary data.</text>
</comment>
<feature type="binding site" evidence="5">
    <location>
        <position position="41"/>
    </location>
    <ligand>
        <name>isopentenyl diphosphate</name>
        <dbReference type="ChEBI" id="CHEBI:128769"/>
    </ligand>
</feature>
<dbReference type="PANTHER" id="PTHR30426:SF0">
    <property type="entry name" value="4-HYDROXY-3-METHYLBUT-2-ENYL DIPHOSPHATE REDUCTASE"/>
    <property type="match status" value="1"/>
</dbReference>
<dbReference type="EMBL" id="SOML01000001">
    <property type="protein sequence ID" value="TFD99168.1"/>
    <property type="molecule type" value="Genomic_DNA"/>
</dbReference>
<feature type="binding site" evidence="5">
    <location>
        <position position="198"/>
    </location>
    <ligand>
        <name>[4Fe-4S] cluster</name>
        <dbReference type="ChEBI" id="CHEBI:49883"/>
    </ligand>
</feature>
<evidence type="ECO:0000256" key="4">
    <source>
        <dbReference type="ARBA" id="ARBA00023014"/>
    </source>
</evidence>
<dbReference type="UniPathway" id="UPA00056">
    <property type="reaction ID" value="UER00097"/>
</dbReference>
<accession>A0A4Y8LAU2</accession>
<feature type="binding site" evidence="5">
    <location>
        <position position="228"/>
    </location>
    <ligand>
        <name>dimethylallyl diphosphate</name>
        <dbReference type="ChEBI" id="CHEBI:57623"/>
    </ligand>
</feature>
<feature type="binding site" evidence="5">
    <location>
        <position position="270"/>
    </location>
    <ligand>
        <name>(2E)-4-hydroxy-3-methylbut-2-enyl diphosphate</name>
        <dbReference type="ChEBI" id="CHEBI:128753"/>
    </ligand>
</feature>
<evidence type="ECO:0000313" key="7">
    <source>
        <dbReference type="Proteomes" id="UP000297861"/>
    </source>
</evidence>
<dbReference type="GO" id="GO:0051745">
    <property type="term" value="F:4-hydroxy-3-methylbut-2-enyl diphosphate reductase activity"/>
    <property type="evidence" value="ECO:0007669"/>
    <property type="project" value="UniProtKB-UniRule"/>
</dbReference>
<feature type="active site" description="Proton donor" evidence="5">
    <location>
        <position position="131"/>
    </location>
</feature>
<feature type="binding site" evidence="5">
    <location>
        <position position="75"/>
    </location>
    <ligand>
        <name>isopentenyl diphosphate</name>
        <dbReference type="ChEBI" id="CHEBI:128769"/>
    </ligand>
</feature>
<feature type="binding site" evidence="5">
    <location>
        <position position="226"/>
    </location>
    <ligand>
        <name>dimethylallyl diphosphate</name>
        <dbReference type="ChEBI" id="CHEBI:57623"/>
    </ligand>
</feature>
<feature type="binding site" evidence="5">
    <location>
        <position position="129"/>
    </location>
    <ligand>
        <name>(2E)-4-hydroxy-3-methylbut-2-enyl diphosphate</name>
        <dbReference type="ChEBI" id="CHEBI:128753"/>
    </ligand>
</feature>
<evidence type="ECO:0000256" key="2">
    <source>
        <dbReference type="ARBA" id="ARBA00022723"/>
    </source>
</evidence>
<dbReference type="GO" id="GO:0019288">
    <property type="term" value="P:isopentenyl diphosphate biosynthetic process, methylerythritol 4-phosphate pathway"/>
    <property type="evidence" value="ECO:0007669"/>
    <property type="project" value="UniProtKB-UniRule"/>
</dbReference>
<dbReference type="UniPathway" id="UPA00059">
    <property type="reaction ID" value="UER00105"/>
</dbReference>
<feature type="binding site" evidence="5">
    <location>
        <position position="228"/>
    </location>
    <ligand>
        <name>(2E)-4-hydroxy-3-methylbut-2-enyl diphosphate</name>
        <dbReference type="ChEBI" id="CHEBI:128753"/>
    </ligand>
</feature>
<feature type="binding site" evidence="5">
    <location>
        <position position="75"/>
    </location>
    <ligand>
        <name>(2E)-4-hydroxy-3-methylbut-2-enyl diphosphate</name>
        <dbReference type="ChEBI" id="CHEBI:128753"/>
    </ligand>
</feature>
<evidence type="ECO:0000256" key="1">
    <source>
        <dbReference type="ARBA" id="ARBA00022485"/>
    </source>
</evidence>
<feature type="binding site" evidence="5">
    <location>
        <position position="129"/>
    </location>
    <ligand>
        <name>isopentenyl diphosphate</name>
        <dbReference type="ChEBI" id="CHEBI:128769"/>
    </ligand>
</feature>
<comment type="cofactor">
    <cofactor evidence="5">
        <name>[4Fe-4S] cluster</name>
        <dbReference type="ChEBI" id="CHEBI:49883"/>
    </cofactor>
    <text evidence="5">Binds 1 [4Fe-4S] cluster per subunit.</text>
</comment>
<dbReference type="NCBIfam" id="TIGR00216">
    <property type="entry name" value="ispH_lytB"/>
    <property type="match status" value="1"/>
</dbReference>
<proteinExistence type="inferred from homology"/>
<dbReference type="GO" id="GO:0050992">
    <property type="term" value="P:dimethylallyl diphosphate biosynthetic process"/>
    <property type="evidence" value="ECO:0007669"/>
    <property type="project" value="UniProtKB-UniRule"/>
</dbReference>
<dbReference type="InterPro" id="IPR003451">
    <property type="entry name" value="LytB/IspH"/>
</dbReference>
<keyword evidence="7" id="KW-1185">Reference proteome</keyword>
<feature type="binding site" evidence="5">
    <location>
        <position position="227"/>
    </location>
    <ligand>
        <name>(2E)-4-hydroxy-3-methylbut-2-enyl diphosphate</name>
        <dbReference type="ChEBI" id="CHEBI:128753"/>
    </ligand>
</feature>
<organism evidence="6 7">
    <name type="scientific">Dysgonomonas capnocytophagoides</name>
    <dbReference type="NCBI Taxonomy" id="45254"/>
    <lineage>
        <taxon>Bacteria</taxon>
        <taxon>Pseudomonadati</taxon>
        <taxon>Bacteroidota</taxon>
        <taxon>Bacteroidia</taxon>
        <taxon>Bacteroidales</taxon>
        <taxon>Dysgonomonadaceae</taxon>
        <taxon>Dysgonomonas</taxon>
    </lineage>
</organism>
<feature type="binding site" evidence="5">
    <location>
        <position position="167"/>
    </location>
    <ligand>
        <name>(2E)-4-hydroxy-3-methylbut-2-enyl diphosphate</name>
        <dbReference type="ChEBI" id="CHEBI:128753"/>
    </ligand>
</feature>
<evidence type="ECO:0000256" key="5">
    <source>
        <dbReference type="HAMAP-Rule" id="MF_00191"/>
    </source>
</evidence>
<keyword evidence="2 5" id="KW-0479">Metal-binding</keyword>
<comment type="catalytic activity">
    <reaction evidence="5">
        <text>dimethylallyl diphosphate + 2 oxidized [2Fe-2S]-[ferredoxin] + H2O = (2E)-4-hydroxy-3-methylbut-2-enyl diphosphate + 2 reduced [2Fe-2S]-[ferredoxin] + 2 H(+)</text>
        <dbReference type="Rhea" id="RHEA:24825"/>
        <dbReference type="Rhea" id="RHEA-COMP:10000"/>
        <dbReference type="Rhea" id="RHEA-COMP:10001"/>
        <dbReference type="ChEBI" id="CHEBI:15377"/>
        <dbReference type="ChEBI" id="CHEBI:15378"/>
        <dbReference type="ChEBI" id="CHEBI:33737"/>
        <dbReference type="ChEBI" id="CHEBI:33738"/>
        <dbReference type="ChEBI" id="CHEBI:57623"/>
        <dbReference type="ChEBI" id="CHEBI:128753"/>
        <dbReference type="EC" id="1.17.7.4"/>
    </reaction>
</comment>
<dbReference type="STRING" id="1121485.GCA_000426485_00357"/>
<dbReference type="GO" id="GO:0016114">
    <property type="term" value="P:terpenoid biosynthetic process"/>
    <property type="evidence" value="ECO:0007669"/>
    <property type="project" value="UniProtKB-UniRule"/>
</dbReference>
<comment type="function">
    <text evidence="5">Catalyzes the conversion of 1-hydroxy-2-methyl-2-(E)-butenyl 4-diphosphate (HMBPP) into a mixture of isopentenyl diphosphate (IPP) and dimethylallyl diphosphate (DMAPP). Acts in the terminal step of the DOXP/MEP pathway for isoprenoid precursor biosynthesis.</text>
</comment>
<dbReference type="Proteomes" id="UP000297861">
    <property type="component" value="Unassembled WGS sequence"/>
</dbReference>
<keyword evidence="4 5" id="KW-0411">Iron-sulfur</keyword>
<dbReference type="RefSeq" id="WP_026627653.1">
    <property type="nucleotide sequence ID" value="NZ_AP028867.1"/>
</dbReference>
<feature type="binding site" evidence="5">
    <location>
        <position position="13"/>
    </location>
    <ligand>
        <name>[4Fe-4S] cluster</name>
        <dbReference type="ChEBI" id="CHEBI:49883"/>
    </ligand>
</feature>
<dbReference type="AlphaFoldDB" id="A0A4Y8LAU2"/>
<comment type="pathway">
    <text evidence="5">Isoprenoid biosynthesis; isopentenyl diphosphate biosynthesis via DXP pathway; isopentenyl diphosphate from 1-deoxy-D-xylulose 5-phosphate: step 6/6.</text>
</comment>
<feature type="binding site" evidence="5">
    <location>
        <position position="129"/>
    </location>
    <ligand>
        <name>dimethylallyl diphosphate</name>
        <dbReference type="ChEBI" id="CHEBI:57623"/>
    </ligand>
</feature>
<dbReference type="Gene3D" id="3.40.50.11270">
    <property type="match status" value="1"/>
</dbReference>
<feature type="binding site" evidence="5">
    <location>
        <position position="97"/>
    </location>
    <ligand>
        <name>[4Fe-4S] cluster</name>
        <dbReference type="ChEBI" id="CHEBI:49883"/>
    </ligand>
</feature>
<dbReference type="GO" id="GO:0051539">
    <property type="term" value="F:4 iron, 4 sulfur cluster binding"/>
    <property type="evidence" value="ECO:0007669"/>
    <property type="project" value="UniProtKB-UniRule"/>
</dbReference>
<keyword evidence="5 6" id="KW-0560">Oxidoreductase</keyword>
<dbReference type="CDD" id="cd13944">
    <property type="entry name" value="lytB_ispH"/>
    <property type="match status" value="1"/>
</dbReference>
<feature type="binding site" evidence="5">
    <location>
        <position position="270"/>
    </location>
    <ligand>
        <name>isopentenyl diphosphate</name>
        <dbReference type="ChEBI" id="CHEBI:128769"/>
    </ligand>
</feature>
<comment type="catalytic activity">
    <reaction evidence="5">
        <text>isopentenyl diphosphate + 2 oxidized [2Fe-2S]-[ferredoxin] + H2O = (2E)-4-hydroxy-3-methylbut-2-enyl diphosphate + 2 reduced [2Fe-2S]-[ferredoxin] + 2 H(+)</text>
        <dbReference type="Rhea" id="RHEA:24488"/>
        <dbReference type="Rhea" id="RHEA-COMP:10000"/>
        <dbReference type="Rhea" id="RHEA-COMP:10001"/>
        <dbReference type="ChEBI" id="CHEBI:15377"/>
        <dbReference type="ChEBI" id="CHEBI:15378"/>
        <dbReference type="ChEBI" id="CHEBI:33737"/>
        <dbReference type="ChEBI" id="CHEBI:33738"/>
        <dbReference type="ChEBI" id="CHEBI:128753"/>
        <dbReference type="ChEBI" id="CHEBI:128769"/>
        <dbReference type="EC" id="1.17.7.4"/>
    </reaction>
</comment>
<dbReference type="PANTHER" id="PTHR30426">
    <property type="entry name" value="4-HYDROXY-3-METHYLBUT-2-ENYL DIPHOSPHATE REDUCTASE"/>
    <property type="match status" value="1"/>
</dbReference>
<dbReference type="Gene3D" id="3.40.1010.20">
    <property type="entry name" value="4-hydroxy-3-methylbut-2-enyl diphosphate reductase, catalytic domain"/>
    <property type="match status" value="2"/>
</dbReference>
<feature type="binding site" evidence="5">
    <location>
        <position position="41"/>
    </location>
    <ligand>
        <name>(2E)-4-hydroxy-3-methylbut-2-enyl diphosphate</name>
        <dbReference type="ChEBI" id="CHEBI:128753"/>
    </ligand>
</feature>
<gene>
    <name evidence="5" type="primary">ispH</name>
    <name evidence="6" type="ORF">E2605_03575</name>
</gene>
<evidence type="ECO:0000256" key="3">
    <source>
        <dbReference type="ARBA" id="ARBA00023004"/>
    </source>
</evidence>
<name>A0A4Y8LAU2_9BACT</name>
<feature type="binding site" evidence="5">
    <location>
        <position position="270"/>
    </location>
    <ligand>
        <name>dimethylallyl diphosphate</name>
        <dbReference type="ChEBI" id="CHEBI:57623"/>
    </ligand>
</feature>
<comment type="pathway">
    <text evidence="5">Isoprenoid biosynthesis; dimethylallyl diphosphate biosynthesis; dimethylallyl diphosphate from (2E)-4-hydroxy-3-methylbutenyl diphosphate: step 1/1.</text>
</comment>
<dbReference type="GO" id="GO:0046872">
    <property type="term" value="F:metal ion binding"/>
    <property type="evidence" value="ECO:0007669"/>
    <property type="project" value="UniProtKB-KW"/>
</dbReference>
<sequence>MNTVEIDSKSGFCFGVVNAIKKAEEELAKGGVLYCLGDIVHNNLEVERLARLGLRTINHEEFGQLKNVKVLLRAHGEPPSTYETAKRNNIEIIDASCPVVLRLQRRIKDKHNNEVENDTQIVIYGEIGHAEVNGLMGQTDSNAIVIENKADLEKLDFTKNICLFSQTTKPLDGFREVIDIISARISPDAQFEYFDTICRQVSNRIPNIKDFATKHDLILFVAGKKSSNGKVLFSECKKYNSNSYFVSSPDEIDPDVIKEGLSIGVCGATSTPKWQMEEVEKKVAEISSLKVKSV</sequence>
<feature type="binding site" evidence="5">
    <location>
        <position position="41"/>
    </location>
    <ligand>
        <name>dimethylallyl diphosphate</name>
        <dbReference type="ChEBI" id="CHEBI:57623"/>
    </ligand>
</feature>
<keyword evidence="3 5" id="KW-0408">Iron</keyword>
<feature type="binding site" evidence="5">
    <location>
        <position position="227"/>
    </location>
    <ligand>
        <name>isopentenyl diphosphate</name>
        <dbReference type="ChEBI" id="CHEBI:128769"/>
    </ligand>
</feature>
<feature type="binding site" evidence="5">
    <location>
        <position position="226"/>
    </location>
    <ligand>
        <name>isopentenyl diphosphate</name>
        <dbReference type="ChEBI" id="CHEBI:128769"/>
    </ligand>
</feature>
<evidence type="ECO:0000313" key="6">
    <source>
        <dbReference type="EMBL" id="TFD99168.1"/>
    </source>
</evidence>
<dbReference type="HAMAP" id="MF_00191">
    <property type="entry name" value="IspH"/>
    <property type="match status" value="1"/>
</dbReference>
<dbReference type="NCBIfam" id="NF002187">
    <property type="entry name" value="PRK01045.1-1"/>
    <property type="match status" value="1"/>
</dbReference>
<feature type="binding site" evidence="5">
    <location>
        <position position="75"/>
    </location>
    <ligand>
        <name>dimethylallyl diphosphate</name>
        <dbReference type="ChEBI" id="CHEBI:57623"/>
    </ligand>
</feature>
<feature type="binding site" evidence="5">
    <location>
        <position position="226"/>
    </location>
    <ligand>
        <name>(2E)-4-hydroxy-3-methylbut-2-enyl diphosphate</name>
        <dbReference type="ChEBI" id="CHEBI:128753"/>
    </ligand>
</feature>
<comment type="similarity">
    <text evidence="5">Belongs to the IspH family.</text>
</comment>
<keyword evidence="1 5" id="KW-0004">4Fe-4S</keyword>
<protein>
    <recommendedName>
        <fullName evidence="5">4-hydroxy-3-methylbut-2-enyl diphosphate reductase</fullName>
        <shortName evidence="5">HMBPP reductase</shortName>
        <ecNumber evidence="5">1.17.7.4</ecNumber>
    </recommendedName>
</protein>
<feature type="binding site" evidence="5">
    <location>
        <position position="228"/>
    </location>
    <ligand>
        <name>isopentenyl diphosphate</name>
        <dbReference type="ChEBI" id="CHEBI:128769"/>
    </ligand>
</feature>
<keyword evidence="5" id="KW-0414">Isoprene biosynthesis</keyword>
<dbReference type="OrthoDB" id="9777362at2"/>